<dbReference type="PANTHER" id="PTHR44196:SF1">
    <property type="entry name" value="DEHYDROGENASE_REDUCTASE SDR FAMILY MEMBER 7B"/>
    <property type="match status" value="1"/>
</dbReference>
<evidence type="ECO:0000256" key="3">
    <source>
        <dbReference type="RuleBase" id="RU000363"/>
    </source>
</evidence>
<dbReference type="Gene3D" id="3.40.50.720">
    <property type="entry name" value="NAD(P)-binding Rossmann-like Domain"/>
    <property type="match status" value="1"/>
</dbReference>
<keyword evidence="5" id="KW-1185">Reference proteome</keyword>
<dbReference type="RefSeq" id="WP_225699467.1">
    <property type="nucleotide sequence ID" value="NZ_JAIXNE010000006.1"/>
</dbReference>
<dbReference type="InterPro" id="IPR036291">
    <property type="entry name" value="NAD(P)-bd_dom_sf"/>
</dbReference>
<reference evidence="4" key="1">
    <citation type="submission" date="2021-09" db="EMBL/GenBank/DDBJ databases">
        <title>Fulvivirga sp. isolated from coastal sediment.</title>
        <authorList>
            <person name="Yu H."/>
        </authorList>
    </citation>
    <scope>NUCLEOTIDE SEQUENCE</scope>
    <source>
        <strain evidence="4">1062</strain>
    </source>
</reference>
<dbReference type="CDD" id="cd05233">
    <property type="entry name" value="SDR_c"/>
    <property type="match status" value="1"/>
</dbReference>
<dbReference type="InterPro" id="IPR020904">
    <property type="entry name" value="Sc_DH/Rdtase_CS"/>
</dbReference>
<evidence type="ECO:0000313" key="4">
    <source>
        <dbReference type="EMBL" id="MCA6078611.1"/>
    </source>
</evidence>
<dbReference type="PRINTS" id="PR00081">
    <property type="entry name" value="GDHRDH"/>
</dbReference>
<dbReference type="EMBL" id="JAIXNE010000006">
    <property type="protein sequence ID" value="MCA6078611.1"/>
    <property type="molecule type" value="Genomic_DNA"/>
</dbReference>
<dbReference type="Proteomes" id="UP001139409">
    <property type="component" value="Unassembled WGS sequence"/>
</dbReference>
<proteinExistence type="inferred from homology"/>
<comment type="similarity">
    <text evidence="1 3">Belongs to the short-chain dehydrogenases/reductases (SDR) family.</text>
</comment>
<dbReference type="InterPro" id="IPR002347">
    <property type="entry name" value="SDR_fam"/>
</dbReference>
<dbReference type="Pfam" id="PF00106">
    <property type="entry name" value="adh_short"/>
    <property type="match status" value="1"/>
</dbReference>
<accession>A0A9X1HVV6</accession>
<comment type="caution">
    <text evidence="4">The sequence shown here is derived from an EMBL/GenBank/DDBJ whole genome shotgun (WGS) entry which is preliminary data.</text>
</comment>
<keyword evidence="2" id="KW-0560">Oxidoreductase</keyword>
<evidence type="ECO:0000256" key="1">
    <source>
        <dbReference type="ARBA" id="ARBA00006484"/>
    </source>
</evidence>
<evidence type="ECO:0000313" key="5">
    <source>
        <dbReference type="Proteomes" id="UP001139409"/>
    </source>
</evidence>
<dbReference type="GO" id="GO:0016020">
    <property type="term" value="C:membrane"/>
    <property type="evidence" value="ECO:0007669"/>
    <property type="project" value="TreeGrafter"/>
</dbReference>
<dbReference type="SUPFAM" id="SSF51735">
    <property type="entry name" value="NAD(P)-binding Rossmann-fold domains"/>
    <property type="match status" value="1"/>
</dbReference>
<dbReference type="PROSITE" id="PS00061">
    <property type="entry name" value="ADH_SHORT"/>
    <property type="match status" value="1"/>
</dbReference>
<dbReference type="PRINTS" id="PR00080">
    <property type="entry name" value="SDRFAMILY"/>
</dbReference>
<gene>
    <name evidence="4" type="ORF">LDX50_27300</name>
</gene>
<dbReference type="GO" id="GO:0016491">
    <property type="term" value="F:oxidoreductase activity"/>
    <property type="evidence" value="ECO:0007669"/>
    <property type="project" value="UniProtKB-KW"/>
</dbReference>
<protein>
    <submittedName>
        <fullName evidence="4">SDR family NAD(P)-dependent oxidoreductase</fullName>
    </submittedName>
</protein>
<name>A0A9X1HVV6_9BACT</name>
<dbReference type="PANTHER" id="PTHR44196">
    <property type="entry name" value="DEHYDROGENASE/REDUCTASE SDR FAMILY MEMBER 7B"/>
    <property type="match status" value="1"/>
</dbReference>
<evidence type="ECO:0000256" key="2">
    <source>
        <dbReference type="ARBA" id="ARBA00023002"/>
    </source>
</evidence>
<organism evidence="4 5">
    <name type="scientific">Fulvivirga sedimenti</name>
    <dbReference type="NCBI Taxonomy" id="2879465"/>
    <lineage>
        <taxon>Bacteria</taxon>
        <taxon>Pseudomonadati</taxon>
        <taxon>Bacteroidota</taxon>
        <taxon>Cytophagia</taxon>
        <taxon>Cytophagales</taxon>
        <taxon>Fulvivirgaceae</taxon>
        <taxon>Fulvivirga</taxon>
    </lineage>
</organism>
<dbReference type="AlphaFoldDB" id="A0A9X1HVV6"/>
<sequence>MEFRNKYICITGGSAGIGKAILSDLINRGASHFAIIARRKEPLKALEDEFPDVSFLLISADMGNPAEVSKAAEEIRESWGRLDILINNAGVVSAALLDEMSDEDIIGQIGINLTGLILFTKKCLPMLKESNEAAIMNVSSGLGFIARPFYNVYAVTKAGVRHFSEAMRRELKDFPIHVMTIYPTATDTPMMKNATVGNMDDPADVARVSIDGMVSGEIDVVFGGDKRLEDIRKNFLEPGEMDKVIETQFDALRERTKDHRAM</sequence>